<dbReference type="Pfam" id="PF22811">
    <property type="entry name" value="Zn_ribbon_NrdR"/>
    <property type="match status" value="1"/>
</dbReference>
<protein>
    <recommendedName>
        <fullName evidence="7">Transcriptional repressor NrdR</fullName>
    </recommendedName>
</protein>
<comment type="function">
    <text evidence="7">Negatively regulates transcription of bacterial ribonucleotide reductase nrd genes and operons by binding to NrdR-boxes.</text>
</comment>
<accession>A0A2H0YS57</accession>
<evidence type="ECO:0000256" key="3">
    <source>
        <dbReference type="ARBA" id="ARBA00022840"/>
    </source>
</evidence>
<keyword evidence="6 7" id="KW-0804">Transcription</keyword>
<evidence type="ECO:0000256" key="2">
    <source>
        <dbReference type="ARBA" id="ARBA00022741"/>
    </source>
</evidence>
<keyword evidence="5 7" id="KW-0238">DNA-binding</keyword>
<keyword evidence="7" id="KW-0479">Metal-binding</keyword>
<evidence type="ECO:0000256" key="5">
    <source>
        <dbReference type="ARBA" id="ARBA00023125"/>
    </source>
</evidence>
<comment type="caution">
    <text evidence="10">The sequence shown here is derived from an EMBL/GenBank/DDBJ whole genome shotgun (WGS) entry which is preliminary data.</text>
</comment>
<evidence type="ECO:0000256" key="4">
    <source>
        <dbReference type="ARBA" id="ARBA00023015"/>
    </source>
</evidence>
<feature type="compositionally biased region" description="Basic residues" evidence="8">
    <location>
        <begin position="154"/>
        <end position="177"/>
    </location>
</feature>
<dbReference type="PANTHER" id="PTHR30455:SF2">
    <property type="entry name" value="TRANSCRIPTIONAL REPRESSOR NRDR"/>
    <property type="match status" value="1"/>
</dbReference>
<dbReference type="GO" id="GO:0003677">
    <property type="term" value="F:DNA binding"/>
    <property type="evidence" value="ECO:0007669"/>
    <property type="project" value="UniProtKB-KW"/>
</dbReference>
<keyword evidence="7" id="KW-0862">Zinc</keyword>
<proteinExistence type="inferred from homology"/>
<evidence type="ECO:0000256" key="7">
    <source>
        <dbReference type="HAMAP-Rule" id="MF_00440"/>
    </source>
</evidence>
<dbReference type="NCBIfam" id="TIGR00244">
    <property type="entry name" value="transcriptional regulator NrdR"/>
    <property type="match status" value="1"/>
</dbReference>
<keyword evidence="4 7" id="KW-0805">Transcription regulation</keyword>
<comment type="similarity">
    <text evidence="7">Belongs to the NrdR family.</text>
</comment>
<feature type="zinc finger region" evidence="7">
    <location>
        <begin position="3"/>
        <end position="34"/>
    </location>
</feature>
<dbReference type="InterPro" id="IPR003796">
    <property type="entry name" value="RNR_NrdR-like"/>
</dbReference>
<evidence type="ECO:0000256" key="8">
    <source>
        <dbReference type="SAM" id="MobiDB-lite"/>
    </source>
</evidence>
<dbReference type="GO" id="GO:0008270">
    <property type="term" value="F:zinc ion binding"/>
    <property type="evidence" value="ECO:0007669"/>
    <property type="project" value="UniProtKB-UniRule"/>
</dbReference>
<dbReference type="GO" id="GO:0045892">
    <property type="term" value="P:negative regulation of DNA-templated transcription"/>
    <property type="evidence" value="ECO:0007669"/>
    <property type="project" value="UniProtKB-UniRule"/>
</dbReference>
<keyword evidence="7" id="KW-0863">Zinc-finger</keyword>
<feature type="domain" description="ATP-cone" evidence="9">
    <location>
        <begin position="49"/>
        <end position="139"/>
    </location>
</feature>
<keyword evidence="3 7" id="KW-0067">ATP-binding</keyword>
<sequence length="177" mass="20611">MRCLACHYPDTKVTDSRLAGDGLAVRRRRMCQKCGFRFSTYEEHEILNLTIVKRNGNKVPYAREKLESGIKKSFQKRPITDENFRMLISHIERDIEILGTPEVTSSDVGEIVMEHLKSIDDVAYIRFASVYRSFTDAESFRQELKTLTPLSHVSRTRAGKARKNMPRRKNPKYRTKK</sequence>
<evidence type="ECO:0000256" key="6">
    <source>
        <dbReference type="ARBA" id="ARBA00023163"/>
    </source>
</evidence>
<evidence type="ECO:0000259" key="9">
    <source>
        <dbReference type="PROSITE" id="PS51161"/>
    </source>
</evidence>
<comment type="cofactor">
    <cofactor evidence="7">
        <name>Zn(2+)</name>
        <dbReference type="ChEBI" id="CHEBI:29105"/>
    </cofactor>
    <text evidence="7">Binds 1 zinc ion.</text>
</comment>
<name>A0A2H0YS57_9BACT</name>
<dbReference type="PANTHER" id="PTHR30455">
    <property type="entry name" value="TRANSCRIPTIONAL REPRESSOR NRDR"/>
    <property type="match status" value="1"/>
</dbReference>
<keyword evidence="2 7" id="KW-0547">Nucleotide-binding</keyword>
<evidence type="ECO:0000256" key="1">
    <source>
        <dbReference type="ARBA" id="ARBA00022491"/>
    </source>
</evidence>
<gene>
    <name evidence="7" type="primary">nrdR</name>
    <name evidence="10" type="ORF">COT25_03715</name>
</gene>
<dbReference type="InterPro" id="IPR005144">
    <property type="entry name" value="ATP-cone_dom"/>
</dbReference>
<dbReference type="Proteomes" id="UP000228711">
    <property type="component" value="Unassembled WGS sequence"/>
</dbReference>
<dbReference type="AlphaFoldDB" id="A0A2H0YS57"/>
<organism evidence="10 11">
    <name type="scientific">Candidatus Kerfeldbacteria bacterium CG08_land_8_20_14_0_20_42_7</name>
    <dbReference type="NCBI Taxonomy" id="2014245"/>
    <lineage>
        <taxon>Bacteria</taxon>
        <taxon>Candidatus Kerfeldiibacteriota</taxon>
    </lineage>
</organism>
<feature type="region of interest" description="Disordered" evidence="8">
    <location>
        <begin position="151"/>
        <end position="177"/>
    </location>
</feature>
<evidence type="ECO:0000313" key="10">
    <source>
        <dbReference type="EMBL" id="PIS41331.1"/>
    </source>
</evidence>
<dbReference type="PROSITE" id="PS51161">
    <property type="entry name" value="ATP_CONE"/>
    <property type="match status" value="1"/>
</dbReference>
<reference evidence="11" key="1">
    <citation type="submission" date="2017-09" db="EMBL/GenBank/DDBJ databases">
        <title>Depth-based differentiation of microbial function through sediment-hosted aquifers and enrichment of novel symbionts in the deep terrestrial subsurface.</title>
        <authorList>
            <person name="Probst A.J."/>
            <person name="Ladd B."/>
            <person name="Jarett J.K."/>
            <person name="Geller-Mcgrath D.E."/>
            <person name="Sieber C.M.K."/>
            <person name="Emerson J.B."/>
            <person name="Anantharaman K."/>
            <person name="Thomas B.C."/>
            <person name="Malmstrom R."/>
            <person name="Stieglmeier M."/>
            <person name="Klingl A."/>
            <person name="Woyke T."/>
            <person name="Ryan C.M."/>
            <person name="Banfield J.F."/>
        </authorList>
    </citation>
    <scope>NUCLEOTIDE SEQUENCE [LARGE SCALE GENOMIC DNA]</scope>
</reference>
<dbReference type="GO" id="GO:0005524">
    <property type="term" value="F:ATP binding"/>
    <property type="evidence" value="ECO:0007669"/>
    <property type="project" value="UniProtKB-UniRule"/>
</dbReference>
<keyword evidence="1 7" id="KW-0678">Repressor</keyword>
<dbReference type="EMBL" id="PEXV01000121">
    <property type="protein sequence ID" value="PIS41331.1"/>
    <property type="molecule type" value="Genomic_DNA"/>
</dbReference>
<evidence type="ECO:0000313" key="11">
    <source>
        <dbReference type="Proteomes" id="UP000228711"/>
    </source>
</evidence>
<dbReference type="InterPro" id="IPR055173">
    <property type="entry name" value="NrdR-like_N"/>
</dbReference>
<dbReference type="Pfam" id="PF03477">
    <property type="entry name" value="ATP-cone"/>
    <property type="match status" value="1"/>
</dbReference>
<dbReference type="HAMAP" id="MF_00440">
    <property type="entry name" value="NrdR"/>
    <property type="match status" value="1"/>
</dbReference>